<dbReference type="EMBL" id="CP001801">
    <property type="protein sequence ID" value="ACX97064.1"/>
    <property type="molecule type" value="Genomic_DNA"/>
</dbReference>
<sequence length="90" mass="10118">MRLRYFFIGLTAAFMSTAAQAGPQCTQEPRSAWMPADKVLAKATQEVPKLKLFKVTDGNCFEIYGWGQAGEKLEIYYHPVTGEVVKRGSW</sequence>
<dbReference type="AlphaFoldDB" id="D0KWU4"/>
<accession>D0KWU4</accession>
<keyword evidence="4" id="KW-1185">Reference proteome</keyword>
<reference evidence="3 4" key="1">
    <citation type="submission" date="2009-10" db="EMBL/GenBank/DDBJ databases">
        <title>Complete sequence of Halothiobacillus neapolitanus c2.</title>
        <authorList>
            <consortium name="US DOE Joint Genome Institute"/>
            <person name="Lucas S."/>
            <person name="Copeland A."/>
            <person name="Lapidus A."/>
            <person name="Glavina del Rio T."/>
            <person name="Tice H."/>
            <person name="Bruce D."/>
            <person name="Goodwin L."/>
            <person name="Pitluck S."/>
            <person name="Davenport K."/>
            <person name="Brettin T."/>
            <person name="Detter J.C."/>
            <person name="Han C."/>
            <person name="Tapia R."/>
            <person name="Larimer F."/>
            <person name="Land M."/>
            <person name="Hauser L."/>
            <person name="Kyrpides N."/>
            <person name="Mikhailova N."/>
            <person name="Kerfeld C."/>
            <person name="Cannon G."/>
            <person name="Heinhort S."/>
        </authorList>
    </citation>
    <scope>NUCLEOTIDE SEQUENCE [LARGE SCALE GENOMIC DNA]</scope>
    <source>
        <strain evidence="4">ATCC 23641 / c2</strain>
    </source>
</reference>
<keyword evidence="1" id="KW-0732">Signal</keyword>
<evidence type="ECO:0000259" key="2">
    <source>
        <dbReference type="Pfam" id="PF13670"/>
    </source>
</evidence>
<proteinExistence type="predicted"/>
<dbReference type="OrthoDB" id="5625293at2"/>
<feature type="signal peptide" evidence="1">
    <location>
        <begin position="1"/>
        <end position="21"/>
    </location>
</feature>
<protein>
    <recommendedName>
        <fullName evidence="2">PepSY domain-containing protein</fullName>
    </recommendedName>
</protein>
<dbReference type="STRING" id="555778.Hneap_2249"/>
<dbReference type="Proteomes" id="UP000009102">
    <property type="component" value="Chromosome"/>
</dbReference>
<dbReference type="RefSeq" id="WP_012825095.1">
    <property type="nucleotide sequence ID" value="NC_013422.1"/>
</dbReference>
<gene>
    <name evidence="3" type="ordered locus">Hneap_2249</name>
</gene>
<feature type="domain" description="PepSY" evidence="2">
    <location>
        <begin position="6"/>
        <end position="87"/>
    </location>
</feature>
<organism evidence="3 4">
    <name type="scientific">Halothiobacillus neapolitanus (strain ATCC 23641 / DSM 15147 / CIP 104769 / NCIMB 8539 / c2)</name>
    <name type="common">Thiobacillus neapolitanus</name>
    <dbReference type="NCBI Taxonomy" id="555778"/>
    <lineage>
        <taxon>Bacteria</taxon>
        <taxon>Pseudomonadati</taxon>
        <taxon>Pseudomonadota</taxon>
        <taxon>Gammaproteobacteria</taxon>
        <taxon>Chromatiales</taxon>
        <taxon>Halothiobacillaceae</taxon>
        <taxon>Halothiobacillus</taxon>
    </lineage>
</organism>
<dbReference type="Pfam" id="PF13670">
    <property type="entry name" value="PepSY_2"/>
    <property type="match status" value="1"/>
</dbReference>
<evidence type="ECO:0000313" key="4">
    <source>
        <dbReference type="Proteomes" id="UP000009102"/>
    </source>
</evidence>
<dbReference type="HOGENOM" id="CLU_147864_1_0_6"/>
<dbReference type="InterPro" id="IPR025711">
    <property type="entry name" value="PepSY"/>
</dbReference>
<evidence type="ECO:0000313" key="3">
    <source>
        <dbReference type="EMBL" id="ACX97064.1"/>
    </source>
</evidence>
<dbReference type="KEGG" id="hna:Hneap_2249"/>
<evidence type="ECO:0000256" key="1">
    <source>
        <dbReference type="SAM" id="SignalP"/>
    </source>
</evidence>
<name>D0KWU4_HALNC</name>
<feature type="chain" id="PRO_5003010768" description="PepSY domain-containing protein" evidence="1">
    <location>
        <begin position="22"/>
        <end position="90"/>
    </location>
</feature>
<dbReference type="eggNOG" id="COG5591">
    <property type="taxonomic scope" value="Bacteria"/>
</dbReference>